<sequence length="247" mass="27988">MTSLRRQLSSSIDLSKLKNQRAKAGEQYIPTDVEQIANVITHALWIVPSLVGLFWMQTKSQSQAEIITTFVYGVSLICLFTVSTIFHTVSFTKRSGVLKNFFHIGDRAVIYIFIASSYTPWLMLKDFGGAEITSMWIVWTMAVLGILYQYIFHEQYKWLETLFYLIIGVCPAWCVMHMADPSGVFELAVGGMTYIAGVIFFKCDGIIPFAHAIWHCFVMTGATFHFYAINTYLIGVKQVESSQGMHV</sequence>
<feature type="transmembrane region" description="Helical" evidence="8">
    <location>
        <begin position="108"/>
        <end position="124"/>
    </location>
</feature>
<feature type="transmembrane region" description="Helical" evidence="8">
    <location>
        <begin position="67"/>
        <end position="88"/>
    </location>
</feature>
<dbReference type="PANTHER" id="PTHR20855:SF3">
    <property type="entry name" value="LD03007P"/>
    <property type="match status" value="1"/>
</dbReference>
<reference evidence="9" key="1">
    <citation type="journal article" date="2021" name="Genome Biol. Evol.">
        <title>A High-Quality Reference Genome for a Parasitic Bivalve with Doubly Uniparental Inheritance (Bivalvia: Unionida).</title>
        <authorList>
            <person name="Smith C.H."/>
        </authorList>
    </citation>
    <scope>NUCLEOTIDE SEQUENCE</scope>
    <source>
        <strain evidence="9">CHS0354</strain>
    </source>
</reference>
<dbReference type="InterPro" id="IPR004254">
    <property type="entry name" value="AdipoR/HlyIII-related"/>
</dbReference>
<dbReference type="AlphaFoldDB" id="A0AAE0VVV4"/>
<comment type="similarity">
    <text evidence="2">Belongs to the ADIPOR family.</text>
</comment>
<name>A0AAE0VVV4_9BIVA</name>
<reference evidence="9" key="3">
    <citation type="submission" date="2023-05" db="EMBL/GenBank/DDBJ databases">
        <authorList>
            <person name="Smith C.H."/>
        </authorList>
    </citation>
    <scope>NUCLEOTIDE SEQUENCE</scope>
    <source>
        <strain evidence="9">CHS0354</strain>
        <tissue evidence="9">Mantle</tissue>
    </source>
</reference>
<feature type="transmembrane region" description="Helical" evidence="8">
    <location>
        <begin position="183"/>
        <end position="200"/>
    </location>
</feature>
<dbReference type="NCBIfam" id="TIGR01065">
    <property type="entry name" value="hlyIII"/>
    <property type="match status" value="1"/>
</dbReference>
<keyword evidence="7" id="KW-0479">Metal-binding</keyword>
<dbReference type="Pfam" id="PF03006">
    <property type="entry name" value="HlyIII"/>
    <property type="match status" value="1"/>
</dbReference>
<keyword evidence="10" id="KW-1185">Reference proteome</keyword>
<dbReference type="Proteomes" id="UP001195483">
    <property type="component" value="Unassembled WGS sequence"/>
</dbReference>
<dbReference type="GO" id="GO:0005886">
    <property type="term" value="C:plasma membrane"/>
    <property type="evidence" value="ECO:0007669"/>
    <property type="project" value="UniProtKB-SubCell"/>
</dbReference>
<feature type="transmembrane region" description="Helical" evidence="8">
    <location>
        <begin position="36"/>
        <end position="55"/>
    </location>
</feature>
<evidence type="ECO:0000256" key="3">
    <source>
        <dbReference type="ARBA" id="ARBA00022475"/>
    </source>
</evidence>
<reference evidence="9" key="2">
    <citation type="journal article" date="2021" name="Genome Biol. Evol.">
        <title>Developing a high-quality reference genome for a parasitic bivalve with doubly uniparental inheritance (Bivalvia: Unionida).</title>
        <authorList>
            <person name="Smith C.H."/>
        </authorList>
    </citation>
    <scope>NUCLEOTIDE SEQUENCE</scope>
    <source>
        <strain evidence="9">CHS0354</strain>
        <tissue evidence="9">Mantle</tissue>
    </source>
</reference>
<comment type="caution">
    <text evidence="9">The sequence shown here is derived from an EMBL/GenBank/DDBJ whole genome shotgun (WGS) entry which is preliminary data.</text>
</comment>
<evidence type="ECO:0000256" key="4">
    <source>
        <dbReference type="ARBA" id="ARBA00022692"/>
    </source>
</evidence>
<feature type="binding site" evidence="7">
    <location>
        <position position="87"/>
    </location>
    <ligand>
        <name>Zn(2+)</name>
        <dbReference type="ChEBI" id="CHEBI:29105"/>
    </ligand>
</feature>
<protein>
    <submittedName>
        <fullName evidence="9">Uncharacterized protein</fullName>
    </submittedName>
</protein>
<comment type="subcellular location">
    <subcellularLocation>
        <location evidence="1">Cell membrane</location>
        <topology evidence="1">Multi-pass membrane protein</topology>
    </subcellularLocation>
</comment>
<proteinExistence type="inferred from homology"/>
<keyword evidence="7" id="KW-0862">Zinc</keyword>
<dbReference type="EMBL" id="JAEAOA010002031">
    <property type="protein sequence ID" value="KAK3590955.1"/>
    <property type="molecule type" value="Genomic_DNA"/>
</dbReference>
<organism evidence="9 10">
    <name type="scientific">Potamilus streckersoni</name>
    <dbReference type="NCBI Taxonomy" id="2493646"/>
    <lineage>
        <taxon>Eukaryota</taxon>
        <taxon>Metazoa</taxon>
        <taxon>Spiralia</taxon>
        <taxon>Lophotrochozoa</taxon>
        <taxon>Mollusca</taxon>
        <taxon>Bivalvia</taxon>
        <taxon>Autobranchia</taxon>
        <taxon>Heteroconchia</taxon>
        <taxon>Palaeoheterodonta</taxon>
        <taxon>Unionida</taxon>
        <taxon>Unionoidea</taxon>
        <taxon>Unionidae</taxon>
        <taxon>Ambleminae</taxon>
        <taxon>Lampsilini</taxon>
        <taxon>Potamilus</taxon>
    </lineage>
</organism>
<evidence type="ECO:0000313" key="10">
    <source>
        <dbReference type="Proteomes" id="UP001195483"/>
    </source>
</evidence>
<feature type="binding site" evidence="7">
    <location>
        <position position="215"/>
    </location>
    <ligand>
        <name>Zn(2+)</name>
        <dbReference type="ChEBI" id="CHEBI:29105"/>
    </ligand>
</feature>
<keyword evidence="3" id="KW-1003">Cell membrane</keyword>
<feature type="transmembrane region" description="Helical" evidence="8">
    <location>
        <begin position="136"/>
        <end position="152"/>
    </location>
</feature>
<accession>A0AAE0VVV4</accession>
<feature type="transmembrane region" description="Helical" evidence="8">
    <location>
        <begin position="212"/>
        <end position="235"/>
    </location>
</feature>
<evidence type="ECO:0000313" key="9">
    <source>
        <dbReference type="EMBL" id="KAK3590955.1"/>
    </source>
</evidence>
<dbReference type="PANTHER" id="PTHR20855">
    <property type="entry name" value="ADIPOR/PROGESTIN RECEPTOR-RELATED"/>
    <property type="match status" value="1"/>
</dbReference>
<dbReference type="GO" id="GO:0046872">
    <property type="term" value="F:metal ion binding"/>
    <property type="evidence" value="ECO:0007669"/>
    <property type="project" value="UniProtKB-KW"/>
</dbReference>
<evidence type="ECO:0000256" key="1">
    <source>
        <dbReference type="ARBA" id="ARBA00004651"/>
    </source>
</evidence>
<evidence type="ECO:0000256" key="8">
    <source>
        <dbReference type="SAM" id="Phobius"/>
    </source>
</evidence>
<gene>
    <name evidence="9" type="ORF">CHS0354_034527</name>
</gene>
<evidence type="ECO:0000256" key="6">
    <source>
        <dbReference type="ARBA" id="ARBA00023136"/>
    </source>
</evidence>
<keyword evidence="5 8" id="KW-1133">Transmembrane helix</keyword>
<evidence type="ECO:0000256" key="2">
    <source>
        <dbReference type="ARBA" id="ARBA00007018"/>
    </source>
</evidence>
<evidence type="ECO:0000256" key="5">
    <source>
        <dbReference type="ARBA" id="ARBA00022989"/>
    </source>
</evidence>
<feature type="transmembrane region" description="Helical" evidence="8">
    <location>
        <begin position="158"/>
        <end position="176"/>
    </location>
</feature>
<dbReference type="GO" id="GO:0140911">
    <property type="term" value="F:pore-forming activity"/>
    <property type="evidence" value="ECO:0007669"/>
    <property type="project" value="InterPro"/>
</dbReference>
<keyword evidence="4 8" id="KW-0812">Transmembrane</keyword>
<evidence type="ECO:0000256" key="7">
    <source>
        <dbReference type="PIRSR" id="PIRSR604254-1"/>
    </source>
</evidence>
<dbReference type="InterPro" id="IPR005744">
    <property type="entry name" value="Hy-lIII"/>
</dbReference>
<feature type="binding site" evidence="7">
    <location>
        <position position="211"/>
    </location>
    <ligand>
        <name>Zn(2+)</name>
        <dbReference type="ChEBI" id="CHEBI:29105"/>
    </ligand>
</feature>
<keyword evidence="6 8" id="KW-0472">Membrane</keyword>